<evidence type="ECO:0000313" key="2">
    <source>
        <dbReference type="Proteomes" id="UP001320706"/>
    </source>
</evidence>
<gene>
    <name evidence="1" type="ORF">M8818_000539</name>
</gene>
<dbReference type="Proteomes" id="UP001320706">
    <property type="component" value="Unassembled WGS sequence"/>
</dbReference>
<sequence>MSAKQFNAAVIGYGLSAKVFHIPLIEAVPELKLYGIVQRTPKPDDDASKDFPSAKAYRSAEEAFADPDVDVIVVTSVPETHFEFTKKALESGKHVVVEKPFVPTSKEANELAAIAKQTGKLLTVYQNRRWDSDFLTVKQIMAEDKLGTIGEFETHFDRHRPELPPAASQTWKNKDLPAGGALFDLGSHLIDQVYNLFGPPKQVTGHVGIQRPGVTSGSPDNCTVLLHYGQEGANFLVTVKAAVISPEEEQLRYWIRGTKGSFKKFHLDVQEDQLKAGMRPGDNGFAVEPESHHGTVTVQKDGKFERKTYPTVAPATYVEYYRIFAKALQGQGEVPVKAEEAADVLRIIELAQESSRTGRTLDFQATLWKPT</sequence>
<reference evidence="1" key="1">
    <citation type="submission" date="2024-02" db="EMBL/GenBank/DDBJ databases">
        <title>Metagenome Assembled Genome of Zalaria obscura JY119.</title>
        <authorList>
            <person name="Vighnesh L."/>
            <person name="Jagadeeshwari U."/>
            <person name="Venkata Ramana C."/>
            <person name="Sasikala C."/>
        </authorList>
    </citation>
    <scope>NUCLEOTIDE SEQUENCE</scope>
    <source>
        <strain evidence="1">JY119</strain>
    </source>
</reference>
<dbReference type="EMBL" id="JAMKPW020000002">
    <property type="protein sequence ID" value="KAK8220123.1"/>
    <property type="molecule type" value="Genomic_DNA"/>
</dbReference>
<proteinExistence type="predicted"/>
<accession>A0ACC3SP13</accession>
<keyword evidence="2" id="KW-1185">Reference proteome</keyword>
<evidence type="ECO:0000313" key="1">
    <source>
        <dbReference type="EMBL" id="KAK8220123.1"/>
    </source>
</evidence>
<comment type="caution">
    <text evidence="1">The sequence shown here is derived from an EMBL/GenBank/DDBJ whole genome shotgun (WGS) entry which is preliminary data.</text>
</comment>
<organism evidence="1 2">
    <name type="scientific">Zalaria obscura</name>
    <dbReference type="NCBI Taxonomy" id="2024903"/>
    <lineage>
        <taxon>Eukaryota</taxon>
        <taxon>Fungi</taxon>
        <taxon>Dikarya</taxon>
        <taxon>Ascomycota</taxon>
        <taxon>Pezizomycotina</taxon>
        <taxon>Dothideomycetes</taxon>
        <taxon>Dothideomycetidae</taxon>
        <taxon>Dothideales</taxon>
        <taxon>Zalariaceae</taxon>
        <taxon>Zalaria</taxon>
    </lineage>
</organism>
<protein>
    <submittedName>
        <fullName evidence="1">Uncharacterized protein</fullName>
    </submittedName>
</protein>
<name>A0ACC3SP13_9PEZI</name>